<dbReference type="Pfam" id="PF03476">
    <property type="entry name" value="MOSC_N"/>
    <property type="match status" value="1"/>
</dbReference>
<dbReference type="EMBL" id="JH711583">
    <property type="protein sequence ID" value="EIW77978.1"/>
    <property type="molecule type" value="Genomic_DNA"/>
</dbReference>
<protein>
    <recommendedName>
        <fullName evidence="1">MOSC domain-containing protein</fullName>
    </recommendedName>
</protein>
<evidence type="ECO:0000313" key="2">
    <source>
        <dbReference type="EMBL" id="EIW77978.1"/>
    </source>
</evidence>
<feature type="domain" description="MOSC" evidence="1">
    <location>
        <begin position="194"/>
        <end position="391"/>
    </location>
</feature>
<dbReference type="GeneID" id="19203711"/>
<dbReference type="KEGG" id="cput:CONPUDRAFT_157150"/>
<dbReference type="PANTHER" id="PTHR14237:SF19">
    <property type="entry name" value="MITOCHONDRIAL AMIDOXIME REDUCING COMPONENT 1"/>
    <property type="match status" value="1"/>
</dbReference>
<name>A0A5M3MFF3_CONPW</name>
<dbReference type="InterPro" id="IPR005303">
    <property type="entry name" value="MOCOS_middle"/>
</dbReference>
<dbReference type="PROSITE" id="PS51340">
    <property type="entry name" value="MOSC"/>
    <property type="match status" value="1"/>
</dbReference>
<dbReference type="OrthoDB" id="17255at2759"/>
<keyword evidence="3" id="KW-1185">Reference proteome</keyword>
<accession>A0A5M3MFF3</accession>
<dbReference type="GO" id="GO:0003824">
    <property type="term" value="F:catalytic activity"/>
    <property type="evidence" value="ECO:0007669"/>
    <property type="project" value="InterPro"/>
</dbReference>
<dbReference type="GO" id="GO:0030170">
    <property type="term" value="F:pyridoxal phosphate binding"/>
    <property type="evidence" value="ECO:0007669"/>
    <property type="project" value="InterPro"/>
</dbReference>
<evidence type="ECO:0000259" key="1">
    <source>
        <dbReference type="PROSITE" id="PS51340"/>
    </source>
</evidence>
<proteinExistence type="predicted"/>
<evidence type="ECO:0000313" key="3">
    <source>
        <dbReference type="Proteomes" id="UP000053558"/>
    </source>
</evidence>
<dbReference type="OMA" id="SITIRQN"/>
<dbReference type="Pfam" id="PF03473">
    <property type="entry name" value="MOSC"/>
    <property type="match status" value="1"/>
</dbReference>
<dbReference type="SUPFAM" id="SSF141673">
    <property type="entry name" value="MOSC N-terminal domain-like"/>
    <property type="match status" value="1"/>
</dbReference>
<reference evidence="3" key="1">
    <citation type="journal article" date="2012" name="Science">
        <title>The Paleozoic origin of enzymatic lignin decomposition reconstructed from 31 fungal genomes.</title>
        <authorList>
            <person name="Floudas D."/>
            <person name="Binder M."/>
            <person name="Riley R."/>
            <person name="Barry K."/>
            <person name="Blanchette R.A."/>
            <person name="Henrissat B."/>
            <person name="Martinez A.T."/>
            <person name="Otillar R."/>
            <person name="Spatafora J.W."/>
            <person name="Yadav J.S."/>
            <person name="Aerts A."/>
            <person name="Benoit I."/>
            <person name="Boyd A."/>
            <person name="Carlson A."/>
            <person name="Copeland A."/>
            <person name="Coutinho P.M."/>
            <person name="de Vries R.P."/>
            <person name="Ferreira P."/>
            <person name="Findley K."/>
            <person name="Foster B."/>
            <person name="Gaskell J."/>
            <person name="Glotzer D."/>
            <person name="Gorecki P."/>
            <person name="Heitman J."/>
            <person name="Hesse C."/>
            <person name="Hori C."/>
            <person name="Igarashi K."/>
            <person name="Jurgens J.A."/>
            <person name="Kallen N."/>
            <person name="Kersten P."/>
            <person name="Kohler A."/>
            <person name="Kuees U."/>
            <person name="Kumar T.K.A."/>
            <person name="Kuo A."/>
            <person name="LaButti K."/>
            <person name="Larrondo L.F."/>
            <person name="Lindquist E."/>
            <person name="Ling A."/>
            <person name="Lombard V."/>
            <person name="Lucas S."/>
            <person name="Lundell T."/>
            <person name="Martin R."/>
            <person name="McLaughlin D.J."/>
            <person name="Morgenstern I."/>
            <person name="Morin E."/>
            <person name="Murat C."/>
            <person name="Nagy L.G."/>
            <person name="Nolan M."/>
            <person name="Ohm R.A."/>
            <person name="Patyshakuliyeva A."/>
            <person name="Rokas A."/>
            <person name="Ruiz-Duenas F.J."/>
            <person name="Sabat G."/>
            <person name="Salamov A."/>
            <person name="Samejima M."/>
            <person name="Schmutz J."/>
            <person name="Slot J.C."/>
            <person name="St John F."/>
            <person name="Stenlid J."/>
            <person name="Sun H."/>
            <person name="Sun S."/>
            <person name="Syed K."/>
            <person name="Tsang A."/>
            <person name="Wiebenga A."/>
            <person name="Young D."/>
            <person name="Pisabarro A."/>
            <person name="Eastwood D.C."/>
            <person name="Martin F."/>
            <person name="Cullen D."/>
            <person name="Grigoriev I.V."/>
            <person name="Hibbett D.S."/>
        </authorList>
    </citation>
    <scope>NUCLEOTIDE SEQUENCE [LARGE SCALE GENOMIC DNA]</scope>
    <source>
        <strain evidence="3">RWD-64-598 SS2</strain>
    </source>
</reference>
<dbReference type="Proteomes" id="UP000053558">
    <property type="component" value="Unassembled WGS sequence"/>
</dbReference>
<dbReference type="AlphaFoldDB" id="A0A5M3MFF3"/>
<sequence>MSQLLISRSDTLAHLSITIRQNALLLLTALALGSLYMVSKGINRGKVNLTATTTVSKSASAIDTVNHGQFDLSALRVTKLLVHPIKSCRGTSVTEVAYTPLGLEYDRTWVIVKEDNHKMVTAREFAKTVLIHPVIHKDQGVLEVSFPADLGTESFKVPLTPDEETLQSWEVVEDINHFAKGVTGYVCESVSPASRTPSEILSAFLGLPILLIMQGPRLSICNPTARHPNLDASFVFHDGYPLLVLSQESVTSLEGKVREMVGQQGIEKKWEKEELQIERFRPNIILGGAGAPFVEDIIQEISIHPSSPTDAYGEKTLEVPPTIHLVSKSPRCLLPNVSPELGERDKAVPYKVLMKHRTGLLSAKMHKPCLGCNGVPTASGVVRLGDWVKVHKVGSV</sequence>
<dbReference type="RefSeq" id="XP_007772263.1">
    <property type="nucleotide sequence ID" value="XM_007774073.1"/>
</dbReference>
<dbReference type="InterPro" id="IPR005302">
    <property type="entry name" value="MoCF_Sase_C"/>
</dbReference>
<dbReference type="GO" id="GO:0030151">
    <property type="term" value="F:molybdenum ion binding"/>
    <property type="evidence" value="ECO:0007669"/>
    <property type="project" value="InterPro"/>
</dbReference>
<dbReference type="PANTHER" id="PTHR14237">
    <property type="entry name" value="MOLYBDOPTERIN COFACTOR SULFURASE MOSC"/>
    <property type="match status" value="1"/>
</dbReference>
<organism evidence="2 3">
    <name type="scientific">Coniophora puteana (strain RWD-64-598)</name>
    <name type="common">Brown rot fungus</name>
    <dbReference type="NCBI Taxonomy" id="741705"/>
    <lineage>
        <taxon>Eukaryota</taxon>
        <taxon>Fungi</taxon>
        <taxon>Dikarya</taxon>
        <taxon>Basidiomycota</taxon>
        <taxon>Agaricomycotina</taxon>
        <taxon>Agaricomycetes</taxon>
        <taxon>Agaricomycetidae</taxon>
        <taxon>Boletales</taxon>
        <taxon>Coniophorineae</taxon>
        <taxon>Coniophoraceae</taxon>
        <taxon>Coniophora</taxon>
    </lineage>
</organism>
<gene>
    <name evidence="2" type="ORF">CONPUDRAFT_157150</name>
</gene>
<comment type="caution">
    <text evidence="2">The sequence shown here is derived from an EMBL/GenBank/DDBJ whole genome shotgun (WGS) entry which is preliminary data.</text>
</comment>